<evidence type="ECO:0000313" key="2">
    <source>
        <dbReference type="Proteomes" id="UP000233837"/>
    </source>
</evidence>
<keyword evidence="2" id="KW-1185">Reference proteome</keyword>
<dbReference type="EMBL" id="KZ502020">
    <property type="protein sequence ID" value="PKU84907.1"/>
    <property type="molecule type" value="Genomic_DNA"/>
</dbReference>
<reference evidence="1 2" key="2">
    <citation type="journal article" date="2017" name="Nature">
        <title>The Apostasia genome and the evolution of orchids.</title>
        <authorList>
            <person name="Zhang G.Q."/>
            <person name="Liu K.W."/>
            <person name="Li Z."/>
            <person name="Lohaus R."/>
            <person name="Hsiao Y.Y."/>
            <person name="Niu S.C."/>
            <person name="Wang J.Y."/>
            <person name="Lin Y.C."/>
            <person name="Xu Q."/>
            <person name="Chen L.J."/>
            <person name="Yoshida K."/>
            <person name="Fujiwara S."/>
            <person name="Wang Z.W."/>
            <person name="Zhang Y.Q."/>
            <person name="Mitsuda N."/>
            <person name="Wang M."/>
            <person name="Liu G.H."/>
            <person name="Pecoraro L."/>
            <person name="Huang H.X."/>
            <person name="Xiao X.J."/>
            <person name="Lin M."/>
            <person name="Wu X.Y."/>
            <person name="Wu W.L."/>
            <person name="Chen Y.Y."/>
            <person name="Chang S.B."/>
            <person name="Sakamoto S."/>
            <person name="Ohme-Takagi M."/>
            <person name="Yagi M."/>
            <person name="Zeng S.J."/>
            <person name="Shen C.Y."/>
            <person name="Yeh C.M."/>
            <person name="Luo Y.B."/>
            <person name="Tsai W.C."/>
            <person name="Van de Peer Y."/>
            <person name="Liu Z.J."/>
        </authorList>
    </citation>
    <scope>NUCLEOTIDE SEQUENCE [LARGE SCALE GENOMIC DNA]</scope>
    <source>
        <tissue evidence="1">The whole plant</tissue>
    </source>
</reference>
<dbReference type="AlphaFoldDB" id="A0A2I0XAF1"/>
<dbReference type="Proteomes" id="UP000233837">
    <property type="component" value="Unassembled WGS sequence"/>
</dbReference>
<gene>
    <name evidence="1" type="ORF">MA16_Dca019544</name>
</gene>
<accession>A0A2I0XAF1</accession>
<organism evidence="1 2">
    <name type="scientific">Dendrobium catenatum</name>
    <dbReference type="NCBI Taxonomy" id="906689"/>
    <lineage>
        <taxon>Eukaryota</taxon>
        <taxon>Viridiplantae</taxon>
        <taxon>Streptophyta</taxon>
        <taxon>Embryophyta</taxon>
        <taxon>Tracheophyta</taxon>
        <taxon>Spermatophyta</taxon>
        <taxon>Magnoliopsida</taxon>
        <taxon>Liliopsida</taxon>
        <taxon>Asparagales</taxon>
        <taxon>Orchidaceae</taxon>
        <taxon>Epidendroideae</taxon>
        <taxon>Malaxideae</taxon>
        <taxon>Dendrobiinae</taxon>
        <taxon>Dendrobium</taxon>
    </lineage>
</organism>
<proteinExistence type="predicted"/>
<name>A0A2I0XAF1_9ASPA</name>
<protein>
    <submittedName>
        <fullName evidence="1">Uncharacterized protein</fullName>
    </submittedName>
</protein>
<evidence type="ECO:0000313" key="1">
    <source>
        <dbReference type="EMBL" id="PKU84907.1"/>
    </source>
</evidence>
<reference evidence="1 2" key="1">
    <citation type="journal article" date="2016" name="Sci. Rep.">
        <title>The Dendrobium catenatum Lindl. genome sequence provides insights into polysaccharide synthase, floral development and adaptive evolution.</title>
        <authorList>
            <person name="Zhang G.Q."/>
            <person name="Xu Q."/>
            <person name="Bian C."/>
            <person name="Tsai W.C."/>
            <person name="Yeh C.M."/>
            <person name="Liu K.W."/>
            <person name="Yoshida K."/>
            <person name="Zhang L.S."/>
            <person name="Chang S.B."/>
            <person name="Chen F."/>
            <person name="Shi Y."/>
            <person name="Su Y.Y."/>
            <person name="Zhang Y.Q."/>
            <person name="Chen L.J."/>
            <person name="Yin Y."/>
            <person name="Lin M."/>
            <person name="Huang H."/>
            <person name="Deng H."/>
            <person name="Wang Z.W."/>
            <person name="Zhu S.L."/>
            <person name="Zhao X."/>
            <person name="Deng C."/>
            <person name="Niu S.C."/>
            <person name="Huang J."/>
            <person name="Wang M."/>
            <person name="Liu G.H."/>
            <person name="Yang H.J."/>
            <person name="Xiao X.J."/>
            <person name="Hsiao Y.Y."/>
            <person name="Wu W.L."/>
            <person name="Chen Y.Y."/>
            <person name="Mitsuda N."/>
            <person name="Ohme-Takagi M."/>
            <person name="Luo Y.B."/>
            <person name="Van de Peer Y."/>
            <person name="Liu Z.J."/>
        </authorList>
    </citation>
    <scope>NUCLEOTIDE SEQUENCE [LARGE SCALE GENOMIC DNA]</scope>
    <source>
        <tissue evidence="1">The whole plant</tissue>
    </source>
</reference>
<sequence>MYIMNVNDVPDAMALSVYRSDVIWASSRPHFYRSAGLYIIFASPRNSPPSRIIQIY</sequence>